<feature type="transmembrane region" description="Helical" evidence="6">
    <location>
        <begin position="89"/>
        <end position="116"/>
    </location>
</feature>
<dbReference type="InterPro" id="IPR050833">
    <property type="entry name" value="Poly_Biosynth_Transport"/>
</dbReference>
<feature type="transmembrane region" description="Helical" evidence="6">
    <location>
        <begin position="379"/>
        <end position="397"/>
    </location>
</feature>
<feature type="transmembrane region" description="Helical" evidence="6">
    <location>
        <begin position="128"/>
        <end position="149"/>
    </location>
</feature>
<evidence type="ECO:0000256" key="3">
    <source>
        <dbReference type="ARBA" id="ARBA00022692"/>
    </source>
</evidence>
<evidence type="ECO:0000256" key="1">
    <source>
        <dbReference type="ARBA" id="ARBA00004651"/>
    </source>
</evidence>
<dbReference type="OrthoDB" id="5365632at2"/>
<dbReference type="STRING" id="762968.HMPREF9441_02759"/>
<name>G5STQ4_9BACT</name>
<protein>
    <submittedName>
        <fullName evidence="7">Polysaccharide biosynthesis protein</fullName>
    </submittedName>
</protein>
<comment type="caution">
    <text evidence="7">The sequence shown here is derived from an EMBL/GenBank/DDBJ whole genome shotgun (WGS) entry which is preliminary data.</text>
</comment>
<feature type="transmembrane region" description="Helical" evidence="6">
    <location>
        <begin position="442"/>
        <end position="462"/>
    </location>
</feature>
<proteinExistence type="predicted"/>
<dbReference type="EMBL" id="AFFY01000045">
    <property type="protein sequence ID" value="EHG99147.1"/>
    <property type="molecule type" value="Genomic_DNA"/>
</dbReference>
<feature type="transmembrane region" description="Helical" evidence="6">
    <location>
        <begin position="468"/>
        <end position="489"/>
    </location>
</feature>
<feature type="transmembrane region" description="Helical" evidence="6">
    <location>
        <begin position="189"/>
        <end position="210"/>
    </location>
</feature>
<evidence type="ECO:0000313" key="8">
    <source>
        <dbReference type="Proteomes" id="UP000003598"/>
    </source>
</evidence>
<feature type="transmembrane region" description="Helical" evidence="6">
    <location>
        <begin position="16"/>
        <end position="37"/>
    </location>
</feature>
<dbReference type="PANTHER" id="PTHR30250">
    <property type="entry name" value="PST FAMILY PREDICTED COLANIC ACID TRANSPORTER"/>
    <property type="match status" value="1"/>
</dbReference>
<feature type="transmembrane region" description="Helical" evidence="6">
    <location>
        <begin position="315"/>
        <end position="335"/>
    </location>
</feature>
<evidence type="ECO:0000313" key="7">
    <source>
        <dbReference type="EMBL" id="EHG99147.1"/>
    </source>
</evidence>
<dbReference type="GO" id="GO:0005886">
    <property type="term" value="C:plasma membrane"/>
    <property type="evidence" value="ECO:0007669"/>
    <property type="project" value="UniProtKB-SubCell"/>
</dbReference>
<dbReference type="Proteomes" id="UP000003598">
    <property type="component" value="Unassembled WGS sequence"/>
</dbReference>
<organism evidence="7 8">
    <name type="scientific">Paraprevotella clara YIT 11840</name>
    <dbReference type="NCBI Taxonomy" id="762968"/>
    <lineage>
        <taxon>Bacteria</taxon>
        <taxon>Pseudomonadati</taxon>
        <taxon>Bacteroidota</taxon>
        <taxon>Bacteroidia</taxon>
        <taxon>Bacteroidales</taxon>
        <taxon>Prevotellaceae</taxon>
        <taxon>Paraprevotella</taxon>
    </lineage>
</organism>
<keyword evidence="8" id="KW-1185">Reference proteome</keyword>
<accession>G5STQ4</accession>
<sequence>MSSQTSDNKRIAKNTLLLYFRMLFMMAVNLYASRVILNTLGITDYGINNVVGGVITMLGFLTGSLGGASSRYITYDLGKGDMTVMKKTFGNILSIHFILAVIVLLVGETLGLWFMSTQLQIPPEREAAAMWVYQFSIFSSVLAVVSVPYNATIIAHEKMSAFAYISIADAVLKLLIVYLLVLIPYDKLIVYAILFFCVQAFDRIVYGIYCSRHFKETRTRPKYDGKQFKEIFVFAGWTMNGNLAVIGYTQGLNILLNIFFGPTVNAARGIAVQVQSVCQQFCGNFQMALNPQLTKSYAQGNLENMHRLLVRSSKFSFYILLLVVLPLMFEAELVLKVWLGIVPEHTVNFLRLMLVVGLLYTLSNPINVSVHATGQLKKFQTIEGTMLLLIVPIAYFLLKHFNVLPECVFVVHIIVELLTQYARIRIVLPMIGMQLITYFKQVIIPVSMTAVLTPIIPFVVFTHMSICWYQFFVICVVNVLCISFVIYTLGCTTSERKFLAEKFASSVRKITNTYK</sequence>
<evidence type="ECO:0000256" key="5">
    <source>
        <dbReference type="ARBA" id="ARBA00023136"/>
    </source>
</evidence>
<dbReference type="HOGENOM" id="CLU_040798_1_0_10"/>
<evidence type="ECO:0000256" key="4">
    <source>
        <dbReference type="ARBA" id="ARBA00022989"/>
    </source>
</evidence>
<gene>
    <name evidence="7" type="ORF">HMPREF9441_02759</name>
</gene>
<dbReference type="AlphaFoldDB" id="G5STQ4"/>
<keyword evidence="3 6" id="KW-0812">Transmembrane</keyword>
<keyword evidence="4 6" id="KW-1133">Transmembrane helix</keyword>
<keyword evidence="2" id="KW-1003">Cell membrane</keyword>
<feature type="transmembrane region" description="Helical" evidence="6">
    <location>
        <begin position="161"/>
        <end position="183"/>
    </location>
</feature>
<keyword evidence="5 6" id="KW-0472">Membrane</keyword>
<dbReference type="eggNOG" id="COG2244">
    <property type="taxonomic scope" value="Bacteria"/>
</dbReference>
<evidence type="ECO:0000256" key="6">
    <source>
        <dbReference type="SAM" id="Phobius"/>
    </source>
</evidence>
<dbReference type="PANTHER" id="PTHR30250:SF26">
    <property type="entry name" value="PSMA PROTEIN"/>
    <property type="match status" value="1"/>
</dbReference>
<evidence type="ECO:0000256" key="2">
    <source>
        <dbReference type="ARBA" id="ARBA00022475"/>
    </source>
</evidence>
<comment type="subcellular location">
    <subcellularLocation>
        <location evidence="1">Cell membrane</location>
        <topology evidence="1">Multi-pass membrane protein</topology>
    </subcellularLocation>
</comment>
<reference evidence="7 8" key="1">
    <citation type="submission" date="2011-03" db="EMBL/GenBank/DDBJ databases">
        <authorList>
            <person name="Weinstock G."/>
            <person name="Sodergren E."/>
            <person name="Clifton S."/>
            <person name="Fulton L."/>
            <person name="Fulton B."/>
            <person name="Courtney L."/>
            <person name="Fronick C."/>
            <person name="Harrison M."/>
            <person name="Strong C."/>
            <person name="Farmer C."/>
            <person name="Delahaunty K."/>
            <person name="Markovic C."/>
            <person name="Hall O."/>
            <person name="Minx P."/>
            <person name="Tomlinson C."/>
            <person name="Mitreva M."/>
            <person name="Hou S."/>
            <person name="Chen J."/>
            <person name="Wollam A."/>
            <person name="Pepin K.H."/>
            <person name="Johnson M."/>
            <person name="Bhonagiri V."/>
            <person name="Zhang X."/>
            <person name="Suruliraj S."/>
            <person name="Warren W."/>
            <person name="Chinwalla A."/>
            <person name="Mardis E.R."/>
            <person name="Wilson R.K."/>
        </authorList>
    </citation>
    <scope>NUCLEOTIDE SEQUENCE [LARGE SCALE GENOMIC DNA]</scope>
    <source>
        <strain evidence="7 8">YIT 11840</strain>
    </source>
</reference>
<feature type="transmembrane region" description="Helical" evidence="6">
    <location>
        <begin position="347"/>
        <end position="367"/>
    </location>
</feature>
<dbReference type="PATRIC" id="fig|762968.3.peg.2450"/>
<feature type="transmembrane region" description="Helical" evidence="6">
    <location>
        <begin position="49"/>
        <end position="68"/>
    </location>
</feature>